<protein>
    <submittedName>
        <fullName evidence="1">Uncharacterized protein</fullName>
    </submittedName>
</protein>
<dbReference type="AlphaFoldDB" id="A0A8W8KCP2"/>
<name>A0A8W8KCP2_MAGGI</name>
<dbReference type="EnsemblMetazoa" id="G23336.1">
    <property type="protein sequence ID" value="G23336.1:cds"/>
    <property type="gene ID" value="G23336"/>
</dbReference>
<evidence type="ECO:0000313" key="2">
    <source>
        <dbReference type="Proteomes" id="UP000005408"/>
    </source>
</evidence>
<reference evidence="1" key="1">
    <citation type="submission" date="2022-08" db="UniProtKB">
        <authorList>
            <consortium name="EnsemblMetazoa"/>
        </authorList>
    </citation>
    <scope>IDENTIFICATION</scope>
    <source>
        <strain evidence="1">05x7-T-G4-1.051#20</strain>
    </source>
</reference>
<evidence type="ECO:0000313" key="1">
    <source>
        <dbReference type="EnsemblMetazoa" id="G23336.1:cds"/>
    </source>
</evidence>
<sequence>MPHFHPEKNVVNGIDLYKNGRHIHEIRHEFEKNQPVREPSHPVIHYRFIKWDGNGVVNQTMISLTYNVILEEKLK</sequence>
<dbReference type="Proteomes" id="UP000005408">
    <property type="component" value="Unassembled WGS sequence"/>
</dbReference>
<proteinExistence type="predicted"/>
<accession>A0A8W8KCP2</accession>
<keyword evidence="2" id="KW-1185">Reference proteome</keyword>
<organism evidence="1 2">
    <name type="scientific">Magallana gigas</name>
    <name type="common">Pacific oyster</name>
    <name type="synonym">Crassostrea gigas</name>
    <dbReference type="NCBI Taxonomy" id="29159"/>
    <lineage>
        <taxon>Eukaryota</taxon>
        <taxon>Metazoa</taxon>
        <taxon>Spiralia</taxon>
        <taxon>Lophotrochozoa</taxon>
        <taxon>Mollusca</taxon>
        <taxon>Bivalvia</taxon>
        <taxon>Autobranchia</taxon>
        <taxon>Pteriomorphia</taxon>
        <taxon>Ostreida</taxon>
        <taxon>Ostreoidea</taxon>
        <taxon>Ostreidae</taxon>
        <taxon>Magallana</taxon>
    </lineage>
</organism>